<dbReference type="InterPro" id="IPR027946">
    <property type="entry name" value="Ogl_dom"/>
</dbReference>
<organism evidence="3 4">
    <name type="scientific">Acetobacter thailandicus</name>
    <dbReference type="NCBI Taxonomy" id="1502842"/>
    <lineage>
        <taxon>Bacteria</taxon>
        <taxon>Pseudomonadati</taxon>
        <taxon>Pseudomonadota</taxon>
        <taxon>Alphaproteobacteria</taxon>
        <taxon>Acetobacterales</taxon>
        <taxon>Acetobacteraceae</taxon>
        <taxon>Acetobacter</taxon>
    </lineage>
</organism>
<sequence length="426" mass="47705">MFSSYFLRILRGGVPFLLLPALACADEKTPPKSWVDPDTGHRVIRVTDDPGSSSLYFNINTYTPDGKQMIYTTPDRGIGVIDLTSLKARPLVKGPVGGGPGAVVVGHKSPVVYYFKGKENDPQYASLWKADINTGKQQKIADLPRRSGVFSINADETLGAGSYIVGDGEDYNGRQAGQIAHKNTVAEPLNKKEKMARRFAAKLPMIIFTVDLHNGQIKPVFASTDWIDHLQFSPSDPTLLMYAHQGAWQQVDKLWTIRTDGSENTHIDPRIMQMEGSGHQWWDKSGKNIWYDLHMPLGVNSFVAGYNVENGSRTWFHYEPQQASIHFNLSSDGKLFAGDGSNAPDAKWIYLFHPKLVKDDHTLGKNLIRPGYFVAEHLVNMAHHNYHLEPNVSFTPDNRYVIFRSDMFGPTYVFAVEVKKHNEGAD</sequence>
<evidence type="ECO:0000259" key="2">
    <source>
        <dbReference type="Pfam" id="PF14583"/>
    </source>
</evidence>
<keyword evidence="4" id="KW-1185">Reference proteome</keyword>
<feature type="domain" description="Oligogalacturonate lyase" evidence="2">
    <location>
        <begin position="34"/>
        <end position="418"/>
    </location>
</feature>
<evidence type="ECO:0000313" key="3">
    <source>
        <dbReference type="EMBL" id="MCX2564412.1"/>
    </source>
</evidence>
<evidence type="ECO:0000256" key="1">
    <source>
        <dbReference type="SAM" id="SignalP"/>
    </source>
</evidence>
<evidence type="ECO:0000313" key="4">
    <source>
        <dbReference type="Proteomes" id="UP001301152"/>
    </source>
</evidence>
<dbReference type="GO" id="GO:0016829">
    <property type="term" value="F:lyase activity"/>
    <property type="evidence" value="ECO:0007669"/>
    <property type="project" value="UniProtKB-KW"/>
</dbReference>
<dbReference type="Gene3D" id="2.130.10.10">
    <property type="entry name" value="YVTN repeat-like/Quinoprotein amine dehydrogenase"/>
    <property type="match status" value="1"/>
</dbReference>
<proteinExistence type="predicted"/>
<gene>
    <name evidence="3" type="ORF">OQ497_10640</name>
</gene>
<dbReference type="RefSeq" id="WP_173559841.1">
    <property type="nucleotide sequence ID" value="NZ_JAPIUZ010000005.1"/>
</dbReference>
<protein>
    <submittedName>
        <fullName evidence="3">Oligogalacturonate lyase family protein</fullName>
    </submittedName>
</protein>
<dbReference type="Pfam" id="PF14583">
    <property type="entry name" value="Pectate_lyase22"/>
    <property type="match status" value="1"/>
</dbReference>
<feature type="signal peptide" evidence="1">
    <location>
        <begin position="1"/>
        <end position="25"/>
    </location>
</feature>
<feature type="chain" id="PRO_5046075187" evidence="1">
    <location>
        <begin position="26"/>
        <end position="426"/>
    </location>
</feature>
<dbReference type="InterPro" id="IPR015943">
    <property type="entry name" value="WD40/YVTN_repeat-like_dom_sf"/>
</dbReference>
<reference evidence="3 4" key="1">
    <citation type="submission" date="2022-11" db="EMBL/GenBank/DDBJ databases">
        <title>Genome sequencing of Acetobacter type strain.</title>
        <authorList>
            <person name="Heo J."/>
            <person name="Lee D."/>
            <person name="Han B.-H."/>
            <person name="Hong S.-B."/>
            <person name="Kwon S.-W."/>
        </authorList>
    </citation>
    <scope>NUCLEOTIDE SEQUENCE [LARGE SCALE GENOMIC DNA]</scope>
    <source>
        <strain evidence="3 4">KACC 21253</strain>
    </source>
</reference>
<dbReference type="InterPro" id="IPR011044">
    <property type="entry name" value="Quino_amine_DH_bsu"/>
</dbReference>
<keyword evidence="3" id="KW-0456">Lyase</keyword>
<name>A0ABT3QGJ7_9PROT</name>
<keyword evidence="1" id="KW-0732">Signal</keyword>
<dbReference type="EMBL" id="JAPIUZ010000005">
    <property type="protein sequence ID" value="MCX2564412.1"/>
    <property type="molecule type" value="Genomic_DNA"/>
</dbReference>
<dbReference type="SUPFAM" id="SSF50969">
    <property type="entry name" value="YVTN repeat-like/Quinoprotein amine dehydrogenase"/>
    <property type="match status" value="1"/>
</dbReference>
<dbReference type="Proteomes" id="UP001301152">
    <property type="component" value="Unassembled WGS sequence"/>
</dbReference>
<comment type="caution">
    <text evidence="3">The sequence shown here is derived from an EMBL/GenBank/DDBJ whole genome shotgun (WGS) entry which is preliminary data.</text>
</comment>
<accession>A0ABT3QGJ7</accession>